<reference evidence="1 2" key="1">
    <citation type="submission" date="2019-01" db="EMBL/GenBank/DDBJ databases">
        <title>Sequencing of cultivated peanut Arachis hypogaea provides insights into genome evolution and oil improvement.</title>
        <authorList>
            <person name="Chen X."/>
        </authorList>
    </citation>
    <scope>NUCLEOTIDE SEQUENCE [LARGE SCALE GENOMIC DNA]</scope>
    <source>
        <strain evidence="2">cv. Fuhuasheng</strain>
        <tissue evidence="1">Leaves</tissue>
    </source>
</reference>
<dbReference type="Proteomes" id="UP000289738">
    <property type="component" value="Chromosome B07"/>
</dbReference>
<evidence type="ECO:0000313" key="2">
    <source>
        <dbReference type="Proteomes" id="UP000289738"/>
    </source>
</evidence>
<keyword evidence="2" id="KW-1185">Reference proteome</keyword>
<gene>
    <name evidence="1" type="ORF">Ahy_B07g086209</name>
</gene>
<sequence>MANDDSFLVLMYYRGSIKKKIYFSQTFNEFHRVSECYNPKTGDARHETGGEFSEVRTPELLAKLVDVICRSRGSNQNPQPSTMAAYSTDLNRNHDGEISDTRPFDELAFAMTGTPDVVPISGQGGASNGVEDVLRYDDNDDVESITIVDDSDDVIARSNPARGGGVASLGIRHYPPHFPTLDLDAMRQKGVPGVPVGFWARDTQDTGGLAVFQVGQQFQNKEEAALSVKTYSI</sequence>
<protein>
    <submittedName>
        <fullName evidence="1">Uncharacterized protein</fullName>
    </submittedName>
</protein>
<dbReference type="EMBL" id="SDMP01000017">
    <property type="protein sequence ID" value="RYQ98487.1"/>
    <property type="molecule type" value="Genomic_DNA"/>
</dbReference>
<accession>A0A444Y9H4</accession>
<name>A0A444Y9H4_ARAHY</name>
<comment type="caution">
    <text evidence="1">The sequence shown here is derived from an EMBL/GenBank/DDBJ whole genome shotgun (WGS) entry which is preliminary data.</text>
</comment>
<dbReference type="AlphaFoldDB" id="A0A444Y9H4"/>
<proteinExistence type="predicted"/>
<evidence type="ECO:0000313" key="1">
    <source>
        <dbReference type="EMBL" id="RYQ98487.1"/>
    </source>
</evidence>
<organism evidence="1 2">
    <name type="scientific">Arachis hypogaea</name>
    <name type="common">Peanut</name>
    <dbReference type="NCBI Taxonomy" id="3818"/>
    <lineage>
        <taxon>Eukaryota</taxon>
        <taxon>Viridiplantae</taxon>
        <taxon>Streptophyta</taxon>
        <taxon>Embryophyta</taxon>
        <taxon>Tracheophyta</taxon>
        <taxon>Spermatophyta</taxon>
        <taxon>Magnoliopsida</taxon>
        <taxon>eudicotyledons</taxon>
        <taxon>Gunneridae</taxon>
        <taxon>Pentapetalae</taxon>
        <taxon>rosids</taxon>
        <taxon>fabids</taxon>
        <taxon>Fabales</taxon>
        <taxon>Fabaceae</taxon>
        <taxon>Papilionoideae</taxon>
        <taxon>50 kb inversion clade</taxon>
        <taxon>dalbergioids sensu lato</taxon>
        <taxon>Dalbergieae</taxon>
        <taxon>Pterocarpus clade</taxon>
        <taxon>Arachis</taxon>
    </lineage>
</organism>